<accession>A0A2M9BNC6</accession>
<dbReference type="AlphaFoldDB" id="A0A2M9BNC6"/>
<proteinExistence type="predicted"/>
<evidence type="ECO:0000313" key="2">
    <source>
        <dbReference type="Proteomes" id="UP000228535"/>
    </source>
</evidence>
<dbReference type="EMBL" id="PGFA01000001">
    <property type="protein sequence ID" value="PJJ59436.1"/>
    <property type="molecule type" value="Genomic_DNA"/>
</dbReference>
<protein>
    <submittedName>
        <fullName evidence="1">Uncharacterized protein</fullName>
    </submittedName>
</protein>
<dbReference type="Proteomes" id="UP000228535">
    <property type="component" value="Unassembled WGS sequence"/>
</dbReference>
<name>A0A2M9BNC6_9BACT</name>
<comment type="caution">
    <text evidence="1">The sequence shown here is derived from an EMBL/GenBank/DDBJ whole genome shotgun (WGS) entry which is preliminary data.</text>
</comment>
<dbReference type="RefSeq" id="WP_100335157.1">
    <property type="nucleotide sequence ID" value="NZ_PGFA01000001.1"/>
</dbReference>
<dbReference type="OrthoDB" id="877332at2"/>
<sequence length="224" mass="24295">MSTPQLPSVPGLSLPTSTAVERIYAAAIEEAEGTGPGLSALSPADKLRNQQMEAAYALLLNYHTFDQAWPLLAKQFGLSRATCYRRLADAQNMMGDLKKVKKQGARALLISHAQMLKQLCLTQRPPDVRGALAAAKFEAHLMGLHRTDTGYEDAGGNGNTSYTINLTVQGARGPKTHAIDIGKLDAIEDAQYELLQEAVNSNVLGVEQMENLMRGEEAHPDDDH</sequence>
<gene>
    <name evidence="1" type="ORF">CLV45_0853</name>
</gene>
<evidence type="ECO:0000313" key="1">
    <source>
        <dbReference type="EMBL" id="PJJ59436.1"/>
    </source>
</evidence>
<reference evidence="1 2" key="1">
    <citation type="submission" date="2017-11" db="EMBL/GenBank/DDBJ databases">
        <title>Genomic Encyclopedia of Archaeal and Bacterial Type Strains, Phase II (KMG-II): From Individual Species to Whole Genera.</title>
        <authorList>
            <person name="Goeker M."/>
        </authorList>
    </citation>
    <scope>NUCLEOTIDE SEQUENCE [LARGE SCALE GENOMIC DNA]</scope>
    <source>
        <strain evidence="1 2">DSM 11115</strain>
    </source>
</reference>
<organism evidence="1 2">
    <name type="scientific">Hymenobacter chitinivorans DSM 11115</name>
    <dbReference type="NCBI Taxonomy" id="1121954"/>
    <lineage>
        <taxon>Bacteria</taxon>
        <taxon>Pseudomonadati</taxon>
        <taxon>Bacteroidota</taxon>
        <taxon>Cytophagia</taxon>
        <taxon>Cytophagales</taxon>
        <taxon>Hymenobacteraceae</taxon>
        <taxon>Hymenobacter</taxon>
    </lineage>
</organism>
<keyword evidence="2" id="KW-1185">Reference proteome</keyword>